<keyword evidence="2" id="KW-0732">Signal</keyword>
<dbReference type="EMBL" id="JAPNUD010000101">
    <property type="protein sequence ID" value="MDA0644552.1"/>
    <property type="molecule type" value="Genomic_DNA"/>
</dbReference>
<name>A0ABT4T4V7_9ACTN</name>
<dbReference type="SUPFAM" id="SSF50494">
    <property type="entry name" value="Trypsin-like serine proteases"/>
    <property type="match status" value="1"/>
</dbReference>
<organism evidence="3 4">
    <name type="scientific">Nonomuraea ferruginea</name>
    <dbReference type="NCBI Taxonomy" id="46174"/>
    <lineage>
        <taxon>Bacteria</taxon>
        <taxon>Bacillati</taxon>
        <taxon>Actinomycetota</taxon>
        <taxon>Actinomycetes</taxon>
        <taxon>Streptosporangiales</taxon>
        <taxon>Streptosporangiaceae</taxon>
        <taxon>Nonomuraea</taxon>
    </lineage>
</organism>
<dbReference type="Proteomes" id="UP001212498">
    <property type="component" value="Unassembled WGS sequence"/>
</dbReference>
<accession>A0ABT4T4V7</accession>
<dbReference type="RefSeq" id="WP_271278500.1">
    <property type="nucleotide sequence ID" value="NZ_BAABFD010000008.1"/>
</dbReference>
<gene>
    <name evidence="3" type="ORF">OUY24_28315</name>
</gene>
<dbReference type="InterPro" id="IPR043504">
    <property type="entry name" value="Peptidase_S1_PA_chymotrypsin"/>
</dbReference>
<feature type="signal peptide" evidence="2">
    <location>
        <begin position="1"/>
        <end position="24"/>
    </location>
</feature>
<reference evidence="3 4" key="1">
    <citation type="submission" date="2022-11" db="EMBL/GenBank/DDBJ databases">
        <title>Nonomuraea corallina sp. nov., a new species of the genus Nonomuraea isolated from sea side sediment in Thai sea.</title>
        <authorList>
            <person name="Ngamcharungchit C."/>
            <person name="Matsumoto A."/>
            <person name="Suriyachadkun C."/>
            <person name="Panbangred W."/>
            <person name="Inahashi Y."/>
            <person name="Intra B."/>
        </authorList>
    </citation>
    <scope>NUCLEOTIDE SEQUENCE [LARGE SCALE GENOMIC DNA]</scope>
    <source>
        <strain evidence="3 4">DSM 43553</strain>
    </source>
</reference>
<evidence type="ECO:0000256" key="1">
    <source>
        <dbReference type="SAM" id="MobiDB-lite"/>
    </source>
</evidence>
<feature type="region of interest" description="Disordered" evidence="1">
    <location>
        <begin position="77"/>
        <end position="97"/>
    </location>
</feature>
<evidence type="ECO:0008006" key="5">
    <source>
        <dbReference type="Google" id="ProtNLM"/>
    </source>
</evidence>
<dbReference type="Gene3D" id="2.40.10.10">
    <property type="entry name" value="Trypsin-like serine proteases"/>
    <property type="match status" value="2"/>
</dbReference>
<sequence>MKRTLSLLTVGLLVSGLVTAPAGASSVVTDPLASSQATAAEIATFWLGDGGAHLMSATPYNVRTAVDKVLPISGIPADTKPGTIPPTPPSTSDPAKAKAPGTSGKVFFVGADGQPHWCTGTAVQSQYRNLVATAAHCVYDTQRSYATLDKWVFVPGYSGGTTPWGLYVGKQVSGHYDFTTYDDYDRDYAFVNVYGGVVSSASGGLTNFGRLVDNVGGQGLAWSQPLGSSVDVFGYPAGPHPDGTRPYTGETIESSRGDTSAVRVPSLKAEELMAVDSRFTGEGALGSSWLLRYDKASRMGYLNGITISVADTDGSLRYDTSFSPYFDGELAGVYSAAGAVWTGSVLPA</sequence>
<protein>
    <recommendedName>
        <fullName evidence="5">V8-like Glu-specific endopeptidase</fullName>
    </recommendedName>
</protein>
<evidence type="ECO:0000313" key="3">
    <source>
        <dbReference type="EMBL" id="MDA0644552.1"/>
    </source>
</evidence>
<comment type="caution">
    <text evidence="3">The sequence shown here is derived from an EMBL/GenBank/DDBJ whole genome shotgun (WGS) entry which is preliminary data.</text>
</comment>
<proteinExistence type="predicted"/>
<feature type="chain" id="PRO_5047294708" description="V8-like Glu-specific endopeptidase" evidence="2">
    <location>
        <begin position="25"/>
        <end position="348"/>
    </location>
</feature>
<dbReference type="InterPro" id="IPR009003">
    <property type="entry name" value="Peptidase_S1_PA"/>
</dbReference>
<evidence type="ECO:0000313" key="4">
    <source>
        <dbReference type="Proteomes" id="UP001212498"/>
    </source>
</evidence>
<keyword evidence="4" id="KW-1185">Reference proteome</keyword>
<evidence type="ECO:0000256" key="2">
    <source>
        <dbReference type="SAM" id="SignalP"/>
    </source>
</evidence>